<accession>A0ABS3H0X0</accession>
<sequence>MELIINRNLVFAENQHLETERLKLRPVTLNDVEDMYEYASDETTCRYVFPIHQTVKDTKENIANYFLFAPLGKYGIELKATGKLIGTVDLRVENQHNIAEIGYALNKDFWGVGYVPEAATELLRLGFEELQLMRIFAIHDIDNPQSGRVMEKIGMKIEGKVPNARMWKGKVVTDIMRGITLEEWQQLRDEIIE</sequence>
<dbReference type="RefSeq" id="WP_207113170.1">
    <property type="nucleotide sequence ID" value="NZ_JAFLWD010000032.1"/>
</dbReference>
<keyword evidence="3" id="KW-1185">Reference proteome</keyword>
<dbReference type="PANTHER" id="PTHR43792:SF1">
    <property type="entry name" value="N-ACETYLTRANSFERASE DOMAIN-CONTAINING PROTEIN"/>
    <property type="match status" value="1"/>
</dbReference>
<dbReference type="SUPFAM" id="SSF55729">
    <property type="entry name" value="Acyl-CoA N-acyltransferases (Nat)"/>
    <property type="match status" value="1"/>
</dbReference>
<dbReference type="PANTHER" id="PTHR43792">
    <property type="entry name" value="GNAT FAMILY, PUTATIVE (AFU_ORTHOLOGUE AFUA_3G00765)-RELATED-RELATED"/>
    <property type="match status" value="1"/>
</dbReference>
<evidence type="ECO:0000259" key="1">
    <source>
        <dbReference type="PROSITE" id="PS51186"/>
    </source>
</evidence>
<dbReference type="Gene3D" id="3.40.630.30">
    <property type="match status" value="1"/>
</dbReference>
<protein>
    <submittedName>
        <fullName evidence="2">GNAT family N-acetyltransferase</fullName>
    </submittedName>
</protein>
<dbReference type="PROSITE" id="PS51186">
    <property type="entry name" value="GNAT"/>
    <property type="match status" value="1"/>
</dbReference>
<comment type="caution">
    <text evidence="2">The sequence shown here is derived from an EMBL/GenBank/DDBJ whole genome shotgun (WGS) entry which is preliminary data.</text>
</comment>
<proteinExistence type="predicted"/>
<dbReference type="InterPro" id="IPR051531">
    <property type="entry name" value="N-acetyltransferase"/>
</dbReference>
<dbReference type="InterPro" id="IPR016181">
    <property type="entry name" value="Acyl_CoA_acyltransferase"/>
</dbReference>
<dbReference type="EMBL" id="JAFLWD010000032">
    <property type="protein sequence ID" value="MBO0441153.1"/>
    <property type="molecule type" value="Genomic_DNA"/>
</dbReference>
<evidence type="ECO:0000313" key="3">
    <source>
        <dbReference type="Proteomes" id="UP000664632"/>
    </source>
</evidence>
<organism evidence="2 3">
    <name type="scientific">Candidatus Enterococcus ikei</name>
    <dbReference type="NCBI Taxonomy" id="2815326"/>
    <lineage>
        <taxon>Bacteria</taxon>
        <taxon>Bacillati</taxon>
        <taxon>Bacillota</taxon>
        <taxon>Bacilli</taxon>
        <taxon>Lactobacillales</taxon>
        <taxon>Enterococcaceae</taxon>
        <taxon>Enterococcus</taxon>
    </lineage>
</organism>
<dbReference type="Pfam" id="PF13302">
    <property type="entry name" value="Acetyltransf_3"/>
    <property type="match status" value="1"/>
</dbReference>
<dbReference type="InterPro" id="IPR000182">
    <property type="entry name" value="GNAT_dom"/>
</dbReference>
<reference evidence="2 3" key="1">
    <citation type="submission" date="2021-03" db="EMBL/GenBank/DDBJ databases">
        <title>Enterococcal diversity collection.</title>
        <authorList>
            <person name="Gilmore M.S."/>
            <person name="Schwartzman J."/>
            <person name="Van Tyne D."/>
            <person name="Martin M."/>
            <person name="Earl A.M."/>
            <person name="Manson A.L."/>
            <person name="Straub T."/>
            <person name="Salamzade R."/>
            <person name="Saavedra J."/>
            <person name="Lebreton F."/>
            <person name="Prichula J."/>
            <person name="Schaufler K."/>
            <person name="Gaca A."/>
            <person name="Sgardioli B."/>
            <person name="Wagenaar J."/>
            <person name="Strong T."/>
        </authorList>
    </citation>
    <scope>NUCLEOTIDE SEQUENCE [LARGE SCALE GENOMIC DNA]</scope>
    <source>
        <strain evidence="2 3">DIV0869a</strain>
    </source>
</reference>
<feature type="domain" description="N-acetyltransferase" evidence="1">
    <location>
        <begin position="22"/>
        <end position="182"/>
    </location>
</feature>
<evidence type="ECO:0000313" key="2">
    <source>
        <dbReference type="EMBL" id="MBO0441153.1"/>
    </source>
</evidence>
<name>A0ABS3H0X0_9ENTE</name>
<gene>
    <name evidence="2" type="ORF">JZO69_12340</name>
</gene>
<dbReference type="Proteomes" id="UP000664632">
    <property type="component" value="Unassembled WGS sequence"/>
</dbReference>